<organism evidence="2 3">
    <name type="scientific">Purpureocillium lilacinum</name>
    <name type="common">Paecilomyces lilacinus</name>
    <dbReference type="NCBI Taxonomy" id="33203"/>
    <lineage>
        <taxon>Eukaryota</taxon>
        <taxon>Fungi</taxon>
        <taxon>Dikarya</taxon>
        <taxon>Ascomycota</taxon>
        <taxon>Pezizomycotina</taxon>
        <taxon>Sordariomycetes</taxon>
        <taxon>Hypocreomycetidae</taxon>
        <taxon>Hypocreales</taxon>
        <taxon>Ophiocordycipitaceae</taxon>
        <taxon>Purpureocillium</taxon>
    </lineage>
</organism>
<feature type="compositionally biased region" description="Basic and acidic residues" evidence="1">
    <location>
        <begin position="46"/>
        <end position="55"/>
    </location>
</feature>
<dbReference type="Proteomes" id="UP000078340">
    <property type="component" value="Unassembled WGS sequence"/>
</dbReference>
<gene>
    <name evidence="2" type="ORF">VFPFJ_05105</name>
</gene>
<evidence type="ECO:0000313" key="2">
    <source>
        <dbReference type="EMBL" id="OAQ90946.1"/>
    </source>
</evidence>
<reference evidence="2 3" key="1">
    <citation type="submission" date="2016-02" db="EMBL/GenBank/DDBJ databases">
        <title>Biosynthesis of antibiotic leucinostatins and their inhibition on Phytophthora in bio-control Purpureocillium lilacinum.</title>
        <authorList>
            <person name="Wang G."/>
            <person name="Liu Z."/>
            <person name="Lin R."/>
            <person name="Li E."/>
            <person name="Mao Z."/>
            <person name="Ling J."/>
            <person name="Yin W."/>
            <person name="Xie B."/>
        </authorList>
    </citation>
    <scope>NUCLEOTIDE SEQUENCE [LARGE SCALE GENOMIC DNA]</scope>
    <source>
        <strain evidence="2">PLFJ-1</strain>
    </source>
</reference>
<evidence type="ECO:0000313" key="3">
    <source>
        <dbReference type="Proteomes" id="UP000078340"/>
    </source>
</evidence>
<comment type="caution">
    <text evidence="2">The sequence shown here is derived from an EMBL/GenBank/DDBJ whole genome shotgun (WGS) entry which is preliminary data.</text>
</comment>
<feature type="region of interest" description="Disordered" evidence="1">
    <location>
        <begin position="29"/>
        <end position="61"/>
    </location>
</feature>
<sequence>MPRTAGPPFIASRANTVLSQSVSQSCAAGPVPSLVPSPPSLAGHARNLDRSERARGTRHVQQPPVTIGKLTAVLYRWVVICLWQVPRHAFGLYTMHVGGASWMHLGPPHAAPKPQSPAAGPFCDCGPEPTAWGRFADALFPRSPLGPIETINAGLRARLANGERGGMRLGKASYCLLPAHRLGAHNGIPGGGLAGHRSSAVGAWLLGSLAAAWLGQSSSVTVMHHRVRDACRYHRSANRGQ</sequence>
<accession>A0A179HKM0</accession>
<dbReference type="EMBL" id="LSBI01000004">
    <property type="protein sequence ID" value="OAQ90946.1"/>
    <property type="molecule type" value="Genomic_DNA"/>
</dbReference>
<dbReference type="AlphaFoldDB" id="A0A179HKM0"/>
<proteinExistence type="predicted"/>
<protein>
    <submittedName>
        <fullName evidence="2">Uncharacterized protein</fullName>
    </submittedName>
</protein>
<evidence type="ECO:0000256" key="1">
    <source>
        <dbReference type="SAM" id="MobiDB-lite"/>
    </source>
</evidence>
<dbReference type="PROSITE" id="PS51257">
    <property type="entry name" value="PROKAR_LIPOPROTEIN"/>
    <property type="match status" value="1"/>
</dbReference>
<name>A0A179HKM0_PURLI</name>